<dbReference type="WBParaSite" id="TMUE_1000003803.1">
    <property type="protein sequence ID" value="TMUE_1000003803.1"/>
    <property type="gene ID" value="WBGene00287798"/>
</dbReference>
<organism evidence="1 2">
    <name type="scientific">Trichuris muris</name>
    <name type="common">Mouse whipworm</name>
    <dbReference type="NCBI Taxonomy" id="70415"/>
    <lineage>
        <taxon>Eukaryota</taxon>
        <taxon>Metazoa</taxon>
        <taxon>Ecdysozoa</taxon>
        <taxon>Nematoda</taxon>
        <taxon>Enoplea</taxon>
        <taxon>Dorylaimia</taxon>
        <taxon>Trichinellida</taxon>
        <taxon>Trichuridae</taxon>
        <taxon>Trichuris</taxon>
    </lineage>
</organism>
<protein>
    <submittedName>
        <fullName evidence="2">Lipocalin</fullName>
    </submittedName>
</protein>
<dbReference type="AlphaFoldDB" id="A0A5S6Q9D6"/>
<proteinExistence type="predicted"/>
<name>A0A5S6Q9D6_TRIMR</name>
<sequence>MRPHIIIMCAAIFFTKTEPIRDGYSHFILKERLLDQNFTRIALEGLYKNDIQRKRVYWSRIDGELKVEHLTTLLTVIKFTAKETTCILMANDSISSFYKKDCPFSGWTTYNCEVVTHLYEPKQWTTVCYDSRLPFSM</sequence>
<evidence type="ECO:0000313" key="2">
    <source>
        <dbReference type="WBParaSite" id="TMUE_1000003803.1"/>
    </source>
</evidence>
<dbReference type="Proteomes" id="UP000046395">
    <property type="component" value="Unassembled WGS sequence"/>
</dbReference>
<accession>A0A5S6Q9D6</accession>
<reference evidence="2" key="1">
    <citation type="submission" date="2019-12" db="UniProtKB">
        <authorList>
            <consortium name="WormBaseParasite"/>
        </authorList>
    </citation>
    <scope>IDENTIFICATION</scope>
</reference>
<evidence type="ECO:0000313" key="1">
    <source>
        <dbReference type="Proteomes" id="UP000046395"/>
    </source>
</evidence>
<keyword evidence="1" id="KW-1185">Reference proteome</keyword>